<dbReference type="PATRIC" id="fig|45658.8.peg.800"/>
<name>A0A1E3WLA2_9VIBR</name>
<dbReference type="OrthoDB" id="5888160at2"/>
<dbReference type="Proteomes" id="UP000095131">
    <property type="component" value="Unassembled WGS sequence"/>
</dbReference>
<comment type="caution">
    <text evidence="2">The sequence shown here is derived from an EMBL/GenBank/DDBJ whole genome shotgun (WGS) entry which is preliminary data.</text>
</comment>
<dbReference type="AlphaFoldDB" id="A0A1E3WLA2"/>
<keyword evidence="1" id="KW-0732">Signal</keyword>
<dbReference type="RefSeq" id="WP_069446155.1">
    <property type="nucleotide sequence ID" value="NZ_MDCJ01000002.1"/>
</dbReference>
<gene>
    <name evidence="2" type="ORF">VSF3289_00810</name>
</gene>
<sequence>MKLLPLRLSAISSTLLLLTACGGSESNNSTSEPAVNAVTKMSTLTPGFQTFKPREHSLTGYTARSSFSSFAAPQDDGVSQYVYENPETNEVSTVVFETEDGSNDKALRIDTIVDLNEKYSAINISNISIKVGDRSFTGNYTLIQDKTTGALYPLVENGQPIYKTVEAEHEAWITNTHFSNNADMENIYLRHGEAKSLHRAKLNNHYFEISKIFDDYLRDDVILANGDIVTRRWDEPETLTWLKSNGAQHDFAYDASLTTPFLHDGKLYAIHQTDETLIELSLNGNTLEETDALWTINGYRPWPLSVVRGDYKMHSNCSIYQFNNNTKTITQLAAHRAHNGYVANAGQNAMYCMYSATDANDALPSFVRFDIKKATLGQPAITSVNASSGTKLNANERMAVVSDNELMFYQYPSGTFTEYFVNFDAGTTVEKEVNSLTTIKMQTITQI</sequence>
<evidence type="ECO:0008006" key="4">
    <source>
        <dbReference type="Google" id="ProtNLM"/>
    </source>
</evidence>
<evidence type="ECO:0000256" key="1">
    <source>
        <dbReference type="SAM" id="SignalP"/>
    </source>
</evidence>
<reference evidence="2 3" key="1">
    <citation type="submission" date="2016-08" db="EMBL/GenBank/DDBJ databases">
        <title>Genome sequencing of Vibrio scophthalmi strain FP3289, an isolated from Paralichthys olivaceus.</title>
        <authorList>
            <person name="Han H.-J."/>
        </authorList>
    </citation>
    <scope>NUCLEOTIDE SEQUENCE [LARGE SCALE GENOMIC DNA]</scope>
    <source>
        <strain evidence="2 3">FP3289</strain>
    </source>
</reference>
<organism evidence="2 3">
    <name type="scientific">Vibrio scophthalmi</name>
    <dbReference type="NCBI Taxonomy" id="45658"/>
    <lineage>
        <taxon>Bacteria</taxon>
        <taxon>Pseudomonadati</taxon>
        <taxon>Pseudomonadota</taxon>
        <taxon>Gammaproteobacteria</taxon>
        <taxon>Vibrionales</taxon>
        <taxon>Vibrionaceae</taxon>
        <taxon>Vibrio</taxon>
    </lineage>
</organism>
<evidence type="ECO:0000313" key="2">
    <source>
        <dbReference type="EMBL" id="ODS10551.1"/>
    </source>
</evidence>
<accession>A0A1E3WLA2</accession>
<feature type="signal peptide" evidence="1">
    <location>
        <begin position="1"/>
        <end position="20"/>
    </location>
</feature>
<evidence type="ECO:0000313" key="3">
    <source>
        <dbReference type="Proteomes" id="UP000095131"/>
    </source>
</evidence>
<protein>
    <recommendedName>
        <fullName evidence="4">Lipoprotein</fullName>
    </recommendedName>
</protein>
<dbReference type="PROSITE" id="PS51257">
    <property type="entry name" value="PROKAR_LIPOPROTEIN"/>
    <property type="match status" value="1"/>
</dbReference>
<feature type="chain" id="PRO_5009139433" description="Lipoprotein" evidence="1">
    <location>
        <begin position="21"/>
        <end position="447"/>
    </location>
</feature>
<proteinExistence type="predicted"/>
<dbReference type="EMBL" id="MDCJ01000002">
    <property type="protein sequence ID" value="ODS10551.1"/>
    <property type="molecule type" value="Genomic_DNA"/>
</dbReference>